<dbReference type="InterPro" id="IPR001611">
    <property type="entry name" value="Leu-rich_rpt"/>
</dbReference>
<dbReference type="EMBL" id="BMAC01000251">
    <property type="protein sequence ID" value="GFP91681.1"/>
    <property type="molecule type" value="Genomic_DNA"/>
</dbReference>
<dbReference type="SUPFAM" id="SSF52058">
    <property type="entry name" value="L domain-like"/>
    <property type="match status" value="1"/>
</dbReference>
<keyword evidence="4 10" id="KW-0812">Transmembrane</keyword>
<dbReference type="GO" id="GO:0005524">
    <property type="term" value="F:ATP binding"/>
    <property type="evidence" value="ECO:0007669"/>
    <property type="project" value="InterPro"/>
</dbReference>
<comment type="subcellular location">
    <subcellularLocation>
        <location evidence="1">Membrane</location>
        <topology evidence="1">Single-pass membrane protein</topology>
    </subcellularLocation>
</comment>
<dbReference type="InterPro" id="IPR011009">
    <property type="entry name" value="Kinase-like_dom_sf"/>
</dbReference>
<keyword evidence="12" id="KW-0808">Transferase</keyword>
<keyword evidence="12" id="KW-0418">Kinase</keyword>
<evidence type="ECO:0000256" key="1">
    <source>
        <dbReference type="ARBA" id="ARBA00004167"/>
    </source>
</evidence>
<dbReference type="AlphaFoldDB" id="A0A830CBR3"/>
<dbReference type="Pfam" id="PF00069">
    <property type="entry name" value="Pkinase"/>
    <property type="match status" value="1"/>
</dbReference>
<evidence type="ECO:0000256" key="9">
    <source>
        <dbReference type="SAM" id="MobiDB-lite"/>
    </source>
</evidence>
<protein>
    <submittedName>
        <fullName evidence="12">Probable inactive leucine-rich repeat receptor-like protein kinase at5g20690</fullName>
    </submittedName>
</protein>
<keyword evidence="5" id="KW-0677">Repeat</keyword>
<dbReference type="InterPro" id="IPR032675">
    <property type="entry name" value="LRR_dom_sf"/>
</dbReference>
<dbReference type="InterPro" id="IPR046959">
    <property type="entry name" value="PRK1-6/SRF4-like"/>
</dbReference>
<evidence type="ECO:0000256" key="2">
    <source>
        <dbReference type="ARBA" id="ARBA00009592"/>
    </source>
</evidence>
<feature type="region of interest" description="Disordered" evidence="9">
    <location>
        <begin position="634"/>
        <end position="692"/>
    </location>
</feature>
<evidence type="ECO:0000256" key="8">
    <source>
        <dbReference type="ARBA" id="ARBA00023180"/>
    </source>
</evidence>
<keyword evidence="3" id="KW-0433">Leucine-rich repeat</keyword>
<feature type="region of interest" description="Disordered" evidence="9">
    <location>
        <begin position="275"/>
        <end position="310"/>
    </location>
</feature>
<dbReference type="PANTHER" id="PTHR48007:SF38">
    <property type="entry name" value="LEUCINE-RICH REPEAT PROTEIN KINASE FAMILY PROTEIN"/>
    <property type="match status" value="1"/>
</dbReference>
<evidence type="ECO:0000259" key="11">
    <source>
        <dbReference type="PROSITE" id="PS50011"/>
    </source>
</evidence>
<keyword evidence="13" id="KW-1185">Reference proteome</keyword>
<dbReference type="InterPro" id="IPR000719">
    <property type="entry name" value="Prot_kinase_dom"/>
</dbReference>
<organism evidence="12 13">
    <name type="scientific">Phtheirospermum japonicum</name>
    <dbReference type="NCBI Taxonomy" id="374723"/>
    <lineage>
        <taxon>Eukaryota</taxon>
        <taxon>Viridiplantae</taxon>
        <taxon>Streptophyta</taxon>
        <taxon>Embryophyta</taxon>
        <taxon>Tracheophyta</taxon>
        <taxon>Spermatophyta</taxon>
        <taxon>Magnoliopsida</taxon>
        <taxon>eudicotyledons</taxon>
        <taxon>Gunneridae</taxon>
        <taxon>Pentapetalae</taxon>
        <taxon>asterids</taxon>
        <taxon>lamiids</taxon>
        <taxon>Lamiales</taxon>
        <taxon>Orobanchaceae</taxon>
        <taxon>Orobanchaceae incertae sedis</taxon>
        <taxon>Phtheirospermum</taxon>
    </lineage>
</organism>
<feature type="transmembrane region" description="Helical" evidence="10">
    <location>
        <begin position="6"/>
        <end position="27"/>
    </location>
</feature>
<keyword evidence="6 10" id="KW-1133">Transmembrane helix</keyword>
<dbReference type="Gene3D" id="3.80.10.10">
    <property type="entry name" value="Ribonuclease Inhibitor"/>
    <property type="match status" value="1"/>
</dbReference>
<sequence>MAIVHIHGPFLLFSIFMITFPIITSSITESEALLKLKQSFTNPTSLDSWKPGTEPCTGDKPWVGITCENGVVSGLHLGRSGLSGKIDVDALLLLSGLRSIAFMSNALSGPIPDFHRIGALRGLYLSDNQFSGEIPSDYFSKFGVLKKVWLSRNNLSGPIPSSLARLSQLMELHLENNQFSGTIPSFEQQSLISIDLSNNNLEGEIPSGLSKFSSKAFDGNPGLCGGSSGRACPKSPAKVKKALMIAIWFLVAFVVVLLLMIAGIYMMRRKNKTHDEQAKENLDNPLTSSSNVGKKDNISSSRKGFGSGYRGGSTRKDLELINDEKGVFGLGDLMRAAAEVLGTGALGSSYRAVMGNGLTVVVKRMTSISKMGRDKFDAEMRKFGSLKNKNVLTPLAYHYRKDEKLLVYEYQHTGSLMFLLHGDRGIPHAKLNWPVRLNIIQGVANGLNYLHSELSSLDLPHGNLKSSNVLLSPDYEPLLVDYGLCSLISRGQAAQTLMAYKSPEAILDHDISPKCDVYCLGIIILEILTGKFPSQYHNNSQGGTDIVQWVRSAIAEGREVELLDPDIANTANYAGEMERLLCIGADCTENDPDRRLDLREAIRRIELGSCVGDDQGDVVETKTFTIAPSLRDGIDDEQSRAVESSADQSERSHDCVADHSPSRAVERSSDRSERRHASVGDKSGRSFVFETS</sequence>
<feature type="compositionally biased region" description="Polar residues" evidence="9">
    <location>
        <begin position="284"/>
        <end position="302"/>
    </location>
</feature>
<dbReference type="SUPFAM" id="SSF56112">
    <property type="entry name" value="Protein kinase-like (PK-like)"/>
    <property type="match status" value="1"/>
</dbReference>
<comment type="similarity">
    <text evidence="2">Belongs to the RLP family.</text>
</comment>
<feature type="domain" description="Protein kinase" evidence="11">
    <location>
        <begin position="335"/>
        <end position="607"/>
    </location>
</feature>
<dbReference type="Proteomes" id="UP000653305">
    <property type="component" value="Unassembled WGS sequence"/>
</dbReference>
<feature type="transmembrane region" description="Helical" evidence="10">
    <location>
        <begin position="243"/>
        <end position="267"/>
    </location>
</feature>
<dbReference type="Gene3D" id="3.30.200.20">
    <property type="entry name" value="Phosphorylase Kinase, domain 1"/>
    <property type="match status" value="1"/>
</dbReference>
<name>A0A830CBR3_9LAMI</name>
<evidence type="ECO:0000256" key="10">
    <source>
        <dbReference type="SAM" id="Phobius"/>
    </source>
</evidence>
<keyword evidence="12" id="KW-0675">Receptor</keyword>
<dbReference type="Gene3D" id="1.10.510.10">
    <property type="entry name" value="Transferase(Phosphotransferase) domain 1"/>
    <property type="match status" value="1"/>
</dbReference>
<dbReference type="Pfam" id="PF00560">
    <property type="entry name" value="LRR_1"/>
    <property type="match status" value="4"/>
</dbReference>
<evidence type="ECO:0000256" key="5">
    <source>
        <dbReference type="ARBA" id="ARBA00022737"/>
    </source>
</evidence>
<dbReference type="InterPro" id="IPR013210">
    <property type="entry name" value="LRR_N_plant-typ"/>
</dbReference>
<evidence type="ECO:0000313" key="13">
    <source>
        <dbReference type="Proteomes" id="UP000653305"/>
    </source>
</evidence>
<evidence type="ECO:0000256" key="3">
    <source>
        <dbReference type="ARBA" id="ARBA00022614"/>
    </source>
</evidence>
<accession>A0A830CBR3</accession>
<evidence type="ECO:0000256" key="7">
    <source>
        <dbReference type="ARBA" id="ARBA00023136"/>
    </source>
</evidence>
<evidence type="ECO:0000313" key="12">
    <source>
        <dbReference type="EMBL" id="GFP91681.1"/>
    </source>
</evidence>
<dbReference type="GO" id="GO:0004672">
    <property type="term" value="F:protein kinase activity"/>
    <property type="evidence" value="ECO:0007669"/>
    <property type="project" value="InterPro"/>
</dbReference>
<feature type="compositionally biased region" description="Basic and acidic residues" evidence="9">
    <location>
        <begin position="648"/>
        <end position="684"/>
    </location>
</feature>
<reference evidence="12" key="1">
    <citation type="submission" date="2020-07" db="EMBL/GenBank/DDBJ databases">
        <title>Ethylene signaling mediates host invasion by parasitic plants.</title>
        <authorList>
            <person name="Yoshida S."/>
        </authorList>
    </citation>
    <scope>NUCLEOTIDE SEQUENCE</scope>
    <source>
        <strain evidence="12">Okayama</strain>
    </source>
</reference>
<dbReference type="Pfam" id="PF08263">
    <property type="entry name" value="LRRNT_2"/>
    <property type="match status" value="1"/>
</dbReference>
<keyword evidence="7 10" id="KW-0472">Membrane</keyword>
<evidence type="ECO:0000256" key="6">
    <source>
        <dbReference type="ARBA" id="ARBA00022989"/>
    </source>
</evidence>
<dbReference type="GO" id="GO:0016020">
    <property type="term" value="C:membrane"/>
    <property type="evidence" value="ECO:0007669"/>
    <property type="project" value="UniProtKB-SubCell"/>
</dbReference>
<keyword evidence="8" id="KW-0325">Glycoprotein</keyword>
<evidence type="ECO:0000256" key="4">
    <source>
        <dbReference type="ARBA" id="ARBA00022692"/>
    </source>
</evidence>
<dbReference type="FunFam" id="3.80.10.10:FF:000111">
    <property type="entry name" value="LRR receptor-like serine/threonine-protein kinase ERECTA"/>
    <property type="match status" value="1"/>
</dbReference>
<gene>
    <name evidence="12" type="ORF">PHJA_001312100</name>
</gene>
<dbReference type="PROSITE" id="PS50011">
    <property type="entry name" value="PROTEIN_KINASE_DOM"/>
    <property type="match status" value="1"/>
</dbReference>
<comment type="caution">
    <text evidence="12">The sequence shown here is derived from an EMBL/GenBank/DDBJ whole genome shotgun (WGS) entry which is preliminary data.</text>
</comment>
<dbReference type="PANTHER" id="PTHR48007">
    <property type="entry name" value="LEUCINE-RICH REPEAT RECEPTOR-LIKE PROTEIN KINASE PXC1"/>
    <property type="match status" value="1"/>
</dbReference>
<proteinExistence type="inferred from homology"/>
<dbReference type="OrthoDB" id="418615at2759"/>